<dbReference type="EMBL" id="KI271593">
    <property type="protein sequence ID" value="ERL64706.1"/>
    <property type="molecule type" value="Genomic_DNA"/>
</dbReference>
<dbReference type="Proteomes" id="UP000030647">
    <property type="component" value="Unassembled WGS sequence"/>
</dbReference>
<gene>
    <name evidence="1" type="ORF">L248_0625</name>
</gene>
<dbReference type="AlphaFoldDB" id="U4TIR0"/>
<sequence>MHSASGSWLLLAGFGFAVDAQKDRPAKGGVVLALFTRLVVNRCLL</sequence>
<keyword evidence="2" id="KW-1185">Reference proteome</keyword>
<name>U4TIR0_9LACO</name>
<proteinExistence type="predicted"/>
<dbReference type="STRING" id="1231336.L248_0625"/>
<evidence type="ECO:0000313" key="2">
    <source>
        <dbReference type="Proteomes" id="UP000030647"/>
    </source>
</evidence>
<protein>
    <submittedName>
        <fullName evidence="1">Uncharacterized protein</fullName>
    </submittedName>
</protein>
<accession>U4TIR0</accession>
<organism evidence="1 2">
    <name type="scientific">Schleiferilactobacillus shenzhenensis LY-73</name>
    <dbReference type="NCBI Taxonomy" id="1231336"/>
    <lineage>
        <taxon>Bacteria</taxon>
        <taxon>Bacillati</taxon>
        <taxon>Bacillota</taxon>
        <taxon>Bacilli</taxon>
        <taxon>Lactobacillales</taxon>
        <taxon>Lactobacillaceae</taxon>
        <taxon>Schleiferilactobacillus</taxon>
    </lineage>
</organism>
<reference evidence="2" key="1">
    <citation type="journal article" date="2013" name="Genome Announc.">
        <title>Whole-Genome Sequencing of Lactobacillus shenzhenensis Strain LY-73T.</title>
        <authorList>
            <person name="Lin Z."/>
            <person name="Liu Z."/>
            <person name="Yang R."/>
            <person name="Zou Y."/>
            <person name="Wan D."/>
            <person name="Chen J."/>
            <person name="Guo M."/>
            <person name="Zhao J."/>
            <person name="Fang C."/>
            <person name="Yang R."/>
            <person name="Liu F."/>
        </authorList>
    </citation>
    <scope>NUCLEOTIDE SEQUENCE [LARGE SCALE GENOMIC DNA]</scope>
    <source>
        <strain evidence="2">LY-73</strain>
    </source>
</reference>
<evidence type="ECO:0000313" key="1">
    <source>
        <dbReference type="EMBL" id="ERL64706.1"/>
    </source>
</evidence>
<dbReference type="HOGENOM" id="CLU_3201441_0_0_9"/>